<accession>A0A8X6ISN5</accession>
<keyword evidence="2" id="KW-1185">Reference proteome</keyword>
<comment type="caution">
    <text evidence="1">The sequence shown here is derived from an EMBL/GenBank/DDBJ whole genome shotgun (WGS) entry which is preliminary data.</text>
</comment>
<protein>
    <submittedName>
        <fullName evidence="1">Uncharacterized protein</fullName>
    </submittedName>
</protein>
<evidence type="ECO:0000313" key="1">
    <source>
        <dbReference type="EMBL" id="GFS56068.1"/>
    </source>
</evidence>
<dbReference type="AlphaFoldDB" id="A0A8X6ISN5"/>
<sequence length="89" mass="9832">MLAVYAASIRCCGVLAKMVGPAVWSRGGAGLHVRLPQWRAGFALSLHTRPCVAKVRCRLCGSGRRYLCFVRLLKRLPKLGEGQQPLLRE</sequence>
<organism evidence="1 2">
    <name type="scientific">Nephila pilipes</name>
    <name type="common">Giant wood spider</name>
    <name type="synonym">Nephila maculata</name>
    <dbReference type="NCBI Taxonomy" id="299642"/>
    <lineage>
        <taxon>Eukaryota</taxon>
        <taxon>Metazoa</taxon>
        <taxon>Ecdysozoa</taxon>
        <taxon>Arthropoda</taxon>
        <taxon>Chelicerata</taxon>
        <taxon>Arachnida</taxon>
        <taxon>Araneae</taxon>
        <taxon>Araneomorphae</taxon>
        <taxon>Entelegynae</taxon>
        <taxon>Araneoidea</taxon>
        <taxon>Nephilidae</taxon>
        <taxon>Nephila</taxon>
    </lineage>
</organism>
<proteinExistence type="predicted"/>
<name>A0A8X6ISN5_NEPPI</name>
<reference evidence="1" key="1">
    <citation type="submission" date="2020-08" db="EMBL/GenBank/DDBJ databases">
        <title>Multicomponent nature underlies the extraordinary mechanical properties of spider dragline silk.</title>
        <authorList>
            <person name="Kono N."/>
            <person name="Nakamura H."/>
            <person name="Mori M."/>
            <person name="Yoshida Y."/>
            <person name="Ohtoshi R."/>
            <person name="Malay A.D."/>
            <person name="Moran D.A.P."/>
            <person name="Tomita M."/>
            <person name="Numata K."/>
            <person name="Arakawa K."/>
        </authorList>
    </citation>
    <scope>NUCLEOTIDE SEQUENCE</scope>
</reference>
<evidence type="ECO:0000313" key="2">
    <source>
        <dbReference type="Proteomes" id="UP000887013"/>
    </source>
</evidence>
<dbReference type="EMBL" id="BMAW01092631">
    <property type="protein sequence ID" value="GFS56068.1"/>
    <property type="molecule type" value="Genomic_DNA"/>
</dbReference>
<dbReference type="Proteomes" id="UP000887013">
    <property type="component" value="Unassembled WGS sequence"/>
</dbReference>
<gene>
    <name evidence="1" type="ORF">NPIL_203191</name>
</gene>